<dbReference type="SUPFAM" id="SSF51120">
    <property type="entry name" value="beta-Roll"/>
    <property type="match status" value="3"/>
</dbReference>
<evidence type="ECO:0000256" key="1">
    <source>
        <dbReference type="ARBA" id="ARBA00001913"/>
    </source>
</evidence>
<evidence type="ECO:0000259" key="6">
    <source>
        <dbReference type="Pfam" id="PF08548"/>
    </source>
</evidence>
<feature type="domain" description="Peptidase M10 serralysin C-terminal" evidence="6">
    <location>
        <begin position="208"/>
        <end position="262"/>
    </location>
</feature>
<evidence type="ECO:0000256" key="4">
    <source>
        <dbReference type="ARBA" id="ARBA00022737"/>
    </source>
</evidence>
<accession>A0A934MFJ3</accession>
<dbReference type="SUPFAM" id="SSF55486">
    <property type="entry name" value="Metalloproteases ('zincins'), catalytic domain"/>
    <property type="match status" value="1"/>
</dbReference>
<comment type="caution">
    <text evidence="7">The sequence shown here is derived from an EMBL/GenBank/DDBJ whole genome shotgun (WGS) entry which is preliminary data.</text>
</comment>
<dbReference type="PRINTS" id="PR00313">
    <property type="entry name" value="CABNDNGRPT"/>
</dbReference>
<reference evidence="7" key="1">
    <citation type="submission" date="2020-12" db="EMBL/GenBank/DDBJ databases">
        <title>Bacterial taxonomy.</title>
        <authorList>
            <person name="Pan X."/>
        </authorList>
    </citation>
    <scope>NUCLEOTIDE SEQUENCE</scope>
    <source>
        <strain evidence="7">B2012</strain>
    </source>
</reference>
<keyword evidence="4" id="KW-0677">Repeat</keyword>
<protein>
    <submittedName>
        <fullName evidence="7">M10 family metallopeptidase C-terminal domain-containing protein</fullName>
    </submittedName>
</protein>
<name>A0A934MFJ3_9HYPH</name>
<evidence type="ECO:0000313" key="7">
    <source>
        <dbReference type="EMBL" id="MBJ3774985.1"/>
    </source>
</evidence>
<dbReference type="InterPro" id="IPR001343">
    <property type="entry name" value="Hemolysn_Ca-bd"/>
</dbReference>
<dbReference type="Pfam" id="PF00353">
    <property type="entry name" value="HemolysinCabind"/>
    <property type="match status" value="5"/>
</dbReference>
<dbReference type="Gene3D" id="3.40.390.10">
    <property type="entry name" value="Collagenase (Catalytic Domain)"/>
    <property type="match status" value="1"/>
</dbReference>
<sequence length="607" mass="62044">MTGTRATTPSASLTINALLTDQAWAGPVTLGYLSAVPMTSAATGHGMSAPSSLLVRAMEAAVAEVESFTNLSIRTVTGGAAANADIRVFQADGVTIGGEGMTLGGYALFPSVQPDGGDIWMGNGLLSSLTPGHFGYRAVLHELGHALGLKHPDEAGPFATLPAILDSAEHSVMSARSAAGADANGLGTDPEGHAETFMPYDIAALQHLYGADYSDRANDRYVFDPTERVMQLTIWDGGGNDTYDFGRYITPLTIDLTPGGHSVTGQEPQLTRAQALSEGVAPTLADGAVHNAYLHRGDWRSAIENAVGGAGDDQIIGNRLANAVNGAAGDDTILGREGNDTLNGGAGRDQISGGAHDDVLNGHADDDTLNGEAGNDRLFGNHGDDRLVGGAGFDRLFGDIGNDTILGGAQGDLAFGGDGDDAIAGDAGNDRLDGGAGNDILLGGFDDDVLFGQSGNDLLAGHTGNDRLWGGAGNDRLEGHVGNDFLAAGAGDDIARGGPGDDLVHGGVGDDQLTGDAGNDRIVGSWGDDRMAGGPGSDIFDLTGRTFHDVIVDFTPGQDRLDVDDPAAAFASAEQVGRDVVLTLNGSGDTVTLLNLALTTLDADMLF</sequence>
<dbReference type="InterPro" id="IPR013858">
    <property type="entry name" value="Peptidase_M10B_C"/>
</dbReference>
<dbReference type="Pfam" id="PF08548">
    <property type="entry name" value="Peptidase_M10_C"/>
    <property type="match status" value="1"/>
</dbReference>
<dbReference type="PANTHER" id="PTHR38340">
    <property type="entry name" value="S-LAYER PROTEIN"/>
    <property type="match status" value="1"/>
</dbReference>
<feature type="compositionally biased region" description="Basic and acidic residues" evidence="5">
    <location>
        <begin position="355"/>
        <end position="366"/>
    </location>
</feature>
<dbReference type="Gene3D" id="2.150.10.10">
    <property type="entry name" value="Serralysin-like metalloprotease, C-terminal"/>
    <property type="match status" value="4"/>
</dbReference>
<keyword evidence="3" id="KW-0964">Secreted</keyword>
<evidence type="ECO:0000256" key="3">
    <source>
        <dbReference type="ARBA" id="ARBA00022525"/>
    </source>
</evidence>
<proteinExistence type="predicted"/>
<dbReference type="GO" id="GO:0005615">
    <property type="term" value="C:extracellular space"/>
    <property type="evidence" value="ECO:0007669"/>
    <property type="project" value="InterPro"/>
</dbReference>
<dbReference type="Proteomes" id="UP000609531">
    <property type="component" value="Unassembled WGS sequence"/>
</dbReference>
<dbReference type="GO" id="GO:0005509">
    <property type="term" value="F:calcium ion binding"/>
    <property type="evidence" value="ECO:0007669"/>
    <property type="project" value="InterPro"/>
</dbReference>
<gene>
    <name evidence="7" type="ORF">JCR33_04755</name>
</gene>
<comment type="cofactor">
    <cofactor evidence="1">
        <name>Ca(2+)</name>
        <dbReference type="ChEBI" id="CHEBI:29108"/>
    </cofactor>
</comment>
<feature type="region of interest" description="Disordered" evidence="5">
    <location>
        <begin position="335"/>
        <end position="368"/>
    </location>
</feature>
<evidence type="ECO:0000256" key="2">
    <source>
        <dbReference type="ARBA" id="ARBA00004613"/>
    </source>
</evidence>
<dbReference type="EMBL" id="JAEKJA010000003">
    <property type="protein sequence ID" value="MBJ3774985.1"/>
    <property type="molecule type" value="Genomic_DNA"/>
</dbReference>
<evidence type="ECO:0000313" key="8">
    <source>
        <dbReference type="Proteomes" id="UP000609531"/>
    </source>
</evidence>
<dbReference type="PANTHER" id="PTHR38340:SF1">
    <property type="entry name" value="S-LAYER PROTEIN"/>
    <property type="match status" value="1"/>
</dbReference>
<organism evidence="7 8">
    <name type="scientific">Acuticoccus mangrovi</name>
    <dbReference type="NCBI Taxonomy" id="2796142"/>
    <lineage>
        <taxon>Bacteria</taxon>
        <taxon>Pseudomonadati</taxon>
        <taxon>Pseudomonadota</taxon>
        <taxon>Alphaproteobacteria</taxon>
        <taxon>Hyphomicrobiales</taxon>
        <taxon>Amorphaceae</taxon>
        <taxon>Acuticoccus</taxon>
    </lineage>
</organism>
<comment type="subcellular location">
    <subcellularLocation>
        <location evidence="2">Secreted</location>
    </subcellularLocation>
</comment>
<keyword evidence="8" id="KW-1185">Reference proteome</keyword>
<dbReference type="InterPro" id="IPR024079">
    <property type="entry name" value="MetalloPept_cat_dom_sf"/>
</dbReference>
<dbReference type="InterPro" id="IPR011049">
    <property type="entry name" value="Serralysin-like_metalloprot_C"/>
</dbReference>
<dbReference type="GO" id="GO:0008237">
    <property type="term" value="F:metallopeptidase activity"/>
    <property type="evidence" value="ECO:0007669"/>
    <property type="project" value="InterPro"/>
</dbReference>
<dbReference type="AlphaFoldDB" id="A0A934MFJ3"/>
<evidence type="ECO:0000256" key="5">
    <source>
        <dbReference type="SAM" id="MobiDB-lite"/>
    </source>
</evidence>
<dbReference type="InterPro" id="IPR050557">
    <property type="entry name" value="RTX_toxin/Mannuronan_C5-epim"/>
</dbReference>
<dbReference type="RefSeq" id="WP_198880882.1">
    <property type="nucleotide sequence ID" value="NZ_JAEKJA010000003.1"/>
</dbReference>